<proteinExistence type="inferred from homology"/>
<accession>A0ABW3ZBJ6</accession>
<organism evidence="3 4">
    <name type="scientific">Methylopila musalis</name>
    <dbReference type="NCBI Taxonomy" id="1134781"/>
    <lineage>
        <taxon>Bacteria</taxon>
        <taxon>Pseudomonadati</taxon>
        <taxon>Pseudomonadota</taxon>
        <taxon>Alphaproteobacteria</taxon>
        <taxon>Hyphomicrobiales</taxon>
        <taxon>Methylopilaceae</taxon>
        <taxon>Methylopila</taxon>
    </lineage>
</organism>
<dbReference type="Pfam" id="PF17773">
    <property type="entry name" value="UPF0176_N"/>
    <property type="match status" value="1"/>
</dbReference>
<dbReference type="PROSITE" id="PS50206">
    <property type="entry name" value="RHODANESE_3"/>
    <property type="match status" value="1"/>
</dbReference>
<dbReference type="PANTHER" id="PTHR43268:SF3">
    <property type="entry name" value="RHODANESE-LIKE DOMAIN-CONTAINING PROTEIN 7-RELATED"/>
    <property type="match status" value="1"/>
</dbReference>
<name>A0ABW3ZBJ6_9HYPH</name>
<comment type="catalytic activity">
    <reaction evidence="1">
        <text>uridine(34) in tRNA + AH2 + O2 = 5-hydroxyuridine(34) in tRNA + A + H2O</text>
        <dbReference type="Rhea" id="RHEA:64224"/>
        <dbReference type="Rhea" id="RHEA-COMP:11727"/>
        <dbReference type="Rhea" id="RHEA-COMP:13381"/>
        <dbReference type="ChEBI" id="CHEBI:13193"/>
        <dbReference type="ChEBI" id="CHEBI:15377"/>
        <dbReference type="ChEBI" id="CHEBI:15379"/>
        <dbReference type="ChEBI" id="CHEBI:17499"/>
        <dbReference type="ChEBI" id="CHEBI:65315"/>
        <dbReference type="ChEBI" id="CHEBI:136877"/>
    </reaction>
</comment>
<dbReference type="InterPro" id="IPR001763">
    <property type="entry name" value="Rhodanese-like_dom"/>
</dbReference>
<comment type="function">
    <text evidence="1">Catalyzes oxygen-dependent 5-hydroxyuridine (ho5U) modification at position 34 in tRNAs.</text>
</comment>
<evidence type="ECO:0000313" key="3">
    <source>
        <dbReference type="EMBL" id="MFD1333382.1"/>
    </source>
</evidence>
<keyword evidence="4" id="KW-1185">Reference proteome</keyword>
<protein>
    <recommendedName>
        <fullName evidence="1">tRNA uridine(34) hydroxylase</fullName>
        <ecNumber evidence="1">1.14.-.-</ecNumber>
    </recommendedName>
    <alternativeName>
        <fullName evidence="1">tRNA hydroxylation protein O</fullName>
    </alternativeName>
</protein>
<dbReference type="RefSeq" id="WP_378776890.1">
    <property type="nucleotide sequence ID" value="NZ_JBHTMX010000216.1"/>
</dbReference>
<dbReference type="InterPro" id="IPR040503">
    <property type="entry name" value="TRHO_N"/>
</dbReference>
<dbReference type="InterPro" id="IPR020936">
    <property type="entry name" value="TrhO"/>
</dbReference>
<keyword evidence="1" id="KW-0560">Oxidoreductase</keyword>
<dbReference type="Gene3D" id="3.40.250.10">
    <property type="entry name" value="Rhodanese-like domain"/>
    <property type="match status" value="1"/>
</dbReference>
<evidence type="ECO:0000313" key="4">
    <source>
        <dbReference type="Proteomes" id="UP001597171"/>
    </source>
</evidence>
<gene>
    <name evidence="1" type="primary">trhO</name>
    <name evidence="3" type="ORF">ACFQ4O_15390</name>
</gene>
<dbReference type="SMART" id="SM00450">
    <property type="entry name" value="RHOD"/>
    <property type="match status" value="1"/>
</dbReference>
<evidence type="ECO:0000259" key="2">
    <source>
        <dbReference type="PROSITE" id="PS50206"/>
    </source>
</evidence>
<dbReference type="EMBL" id="JBHTMX010000216">
    <property type="protein sequence ID" value="MFD1333382.1"/>
    <property type="molecule type" value="Genomic_DNA"/>
</dbReference>
<dbReference type="Pfam" id="PF00581">
    <property type="entry name" value="Rhodanese"/>
    <property type="match status" value="1"/>
</dbReference>
<feature type="domain" description="Rhodanese" evidence="2">
    <location>
        <begin position="126"/>
        <end position="220"/>
    </location>
</feature>
<comment type="caution">
    <text evidence="3">The sequence shown here is derived from an EMBL/GenBank/DDBJ whole genome shotgun (WGS) entry which is preliminary data.</text>
</comment>
<dbReference type="HAMAP" id="MF_00469">
    <property type="entry name" value="TrhO"/>
    <property type="match status" value="1"/>
</dbReference>
<dbReference type="Gene3D" id="3.30.70.100">
    <property type="match status" value="1"/>
</dbReference>
<dbReference type="InterPro" id="IPR036873">
    <property type="entry name" value="Rhodanese-like_dom_sf"/>
</dbReference>
<keyword evidence="1" id="KW-0819">tRNA processing</keyword>
<evidence type="ECO:0000256" key="1">
    <source>
        <dbReference type="HAMAP-Rule" id="MF_00469"/>
    </source>
</evidence>
<reference evidence="4" key="1">
    <citation type="journal article" date="2019" name="Int. J. Syst. Evol. Microbiol.">
        <title>The Global Catalogue of Microorganisms (GCM) 10K type strain sequencing project: providing services to taxonomists for standard genome sequencing and annotation.</title>
        <authorList>
            <consortium name="The Broad Institute Genomics Platform"/>
            <consortium name="The Broad Institute Genome Sequencing Center for Infectious Disease"/>
            <person name="Wu L."/>
            <person name="Ma J."/>
        </authorList>
    </citation>
    <scope>NUCLEOTIDE SEQUENCE [LARGE SCALE GENOMIC DNA]</scope>
    <source>
        <strain evidence="4">CCUG 61696</strain>
    </source>
</reference>
<comment type="similarity">
    <text evidence="1">Belongs to the TrhO family.</text>
</comment>
<dbReference type="SUPFAM" id="SSF52821">
    <property type="entry name" value="Rhodanese/Cell cycle control phosphatase"/>
    <property type="match status" value="1"/>
</dbReference>
<dbReference type="CDD" id="cd01518">
    <property type="entry name" value="RHOD_YceA"/>
    <property type="match status" value="1"/>
</dbReference>
<dbReference type="EC" id="1.14.-.-" evidence="1"/>
<dbReference type="PANTHER" id="PTHR43268">
    <property type="entry name" value="THIOSULFATE SULFURTRANSFERASE/RHODANESE-LIKE DOMAIN-CONTAINING PROTEIN 2"/>
    <property type="match status" value="1"/>
</dbReference>
<dbReference type="Proteomes" id="UP001597171">
    <property type="component" value="Unassembled WGS sequence"/>
</dbReference>
<sequence length="249" mass="26844">MSYAVAALYKFAPLPDAAALRPALEALCARLDVCGTLLVAPEGVNGTLAGAPDAIDDLLRELGGEALLGARFEGAEVKRSTAAERPFGRLKVKLKREIVTLGDPLADPARRTGARVAAEDWNALIGRGDVVLVDVRNRFEVAMGSFPGAIDPETARFSEFPRFAAERLSDAKDRTVAMFCTGGIRCEKASAHLLAQGFTDVRQLDGGVLRYLETVAPADSLWRGDCFVFDRRLALGEGLEERPREDVDV</sequence>